<feature type="region of interest" description="Disordered" evidence="1">
    <location>
        <begin position="191"/>
        <end position="235"/>
    </location>
</feature>
<gene>
    <name evidence="2" type="ORF">BYL167_LOCUS64227</name>
</gene>
<sequence>DAHVSVLDASTVVNNLHLYISPSTSLLETTNEDVQPNPANISGVDIEEKNGNDVMPLIELNDKPKNEPMDTSDAQASFGSDGIIDSHPTSALTIQVPGPMKAAILPASKVLYSLSQPATNKFESILAKLATSPERKVTRVVHGNDNEANITTREEEELFIRESISKIVRRYAVKIDQHGRTMSRELLTERTVEENTTTRIESWPPEENKNRRSTSKTIRKKSTKPDTPKQKTKPL</sequence>
<evidence type="ECO:0000256" key="1">
    <source>
        <dbReference type="SAM" id="MobiDB-lite"/>
    </source>
</evidence>
<feature type="non-terminal residue" evidence="2">
    <location>
        <position position="235"/>
    </location>
</feature>
<feature type="compositionally biased region" description="Basic residues" evidence="1">
    <location>
        <begin position="211"/>
        <end position="222"/>
    </location>
</feature>
<organism evidence="2 3">
    <name type="scientific">Rotaria magnacalcarata</name>
    <dbReference type="NCBI Taxonomy" id="392030"/>
    <lineage>
        <taxon>Eukaryota</taxon>
        <taxon>Metazoa</taxon>
        <taxon>Spiralia</taxon>
        <taxon>Gnathifera</taxon>
        <taxon>Rotifera</taxon>
        <taxon>Eurotatoria</taxon>
        <taxon>Bdelloidea</taxon>
        <taxon>Philodinida</taxon>
        <taxon>Philodinidae</taxon>
        <taxon>Rotaria</taxon>
    </lineage>
</organism>
<protein>
    <submittedName>
        <fullName evidence="2">Uncharacterized protein</fullName>
    </submittedName>
</protein>
<evidence type="ECO:0000313" key="2">
    <source>
        <dbReference type="EMBL" id="CAF5099938.1"/>
    </source>
</evidence>
<comment type="caution">
    <text evidence="2">The sequence shown here is derived from an EMBL/GenBank/DDBJ whole genome shotgun (WGS) entry which is preliminary data.</text>
</comment>
<reference evidence="2" key="1">
    <citation type="submission" date="2021-02" db="EMBL/GenBank/DDBJ databases">
        <authorList>
            <person name="Nowell W R."/>
        </authorList>
    </citation>
    <scope>NUCLEOTIDE SEQUENCE</scope>
</reference>
<feature type="non-terminal residue" evidence="2">
    <location>
        <position position="1"/>
    </location>
</feature>
<proteinExistence type="predicted"/>
<name>A0A8S3F3D5_9BILA</name>
<dbReference type="AlphaFoldDB" id="A0A8S3F3D5"/>
<dbReference type="Proteomes" id="UP000681967">
    <property type="component" value="Unassembled WGS sequence"/>
</dbReference>
<evidence type="ECO:0000313" key="3">
    <source>
        <dbReference type="Proteomes" id="UP000681967"/>
    </source>
</evidence>
<accession>A0A8S3F3D5</accession>
<dbReference type="EMBL" id="CAJOBH010238349">
    <property type="protein sequence ID" value="CAF5099938.1"/>
    <property type="molecule type" value="Genomic_DNA"/>
</dbReference>